<proteinExistence type="inferred from homology"/>
<dbReference type="RefSeq" id="WP_234944878.1">
    <property type="nucleotide sequence ID" value="NZ_FMXA01000003.1"/>
</dbReference>
<evidence type="ECO:0000256" key="5">
    <source>
        <dbReference type="SAM" id="SignalP"/>
    </source>
</evidence>
<protein>
    <submittedName>
        <fullName evidence="7">Branched-chain amino acid transport system substrate-binding protein</fullName>
    </submittedName>
</protein>
<dbReference type="InterPro" id="IPR000709">
    <property type="entry name" value="Leu_Ile_Val-bd"/>
</dbReference>
<dbReference type="Pfam" id="PF13458">
    <property type="entry name" value="Peripla_BP_6"/>
    <property type="match status" value="1"/>
</dbReference>
<dbReference type="SUPFAM" id="SSF53822">
    <property type="entry name" value="Periplasmic binding protein-like I"/>
    <property type="match status" value="1"/>
</dbReference>
<evidence type="ECO:0000256" key="1">
    <source>
        <dbReference type="ARBA" id="ARBA00010062"/>
    </source>
</evidence>
<name>A0A1G5UVE9_9FIRM</name>
<dbReference type="InterPro" id="IPR028082">
    <property type="entry name" value="Peripla_BP_I"/>
</dbReference>
<evidence type="ECO:0000259" key="6">
    <source>
        <dbReference type="Pfam" id="PF13458"/>
    </source>
</evidence>
<dbReference type="InterPro" id="IPR028081">
    <property type="entry name" value="Leu-bd"/>
</dbReference>
<reference evidence="7 8" key="1">
    <citation type="submission" date="2016-10" db="EMBL/GenBank/DDBJ databases">
        <authorList>
            <person name="de Groot N.N."/>
        </authorList>
    </citation>
    <scope>NUCLEOTIDE SEQUENCE [LARGE SCALE GENOMIC DNA]</scope>
    <source>
        <strain evidence="7 8">DSM 15230</strain>
    </source>
</reference>
<keyword evidence="8" id="KW-1185">Reference proteome</keyword>
<dbReference type="EMBL" id="FMXA01000003">
    <property type="protein sequence ID" value="SDA37604.1"/>
    <property type="molecule type" value="Genomic_DNA"/>
</dbReference>
<gene>
    <name evidence="7" type="ORF">SAMN02910343_00137</name>
</gene>
<sequence>MSMGKKWMKRVAVSMMVACAIAGLSGCGNKEDSSSASGSNVAKVGFINGTTGAVAGYGLSEQQGLNLAVEEINKEGKIHLEVEEQDTQGQVSQAVNVVQKMIGDHKSVLIGPLISSEYKAVSPLVEQAKIPLVGVAITAEGATDNSNYLFRVCVPESENIPQTVNKTHEKLGYKTAAILYSSNNEHQVSAYKVFKRSLEAAGVKIVDTETFADKDSDFSAQLTKIEAAKPDVVVVAAYYQEGALILKKMREMGMNQPVLGDNGFMSPELTKMAGAAANNVYVSSMWTPERNNPETKNFVEKFKAKYGQEPDNFAACAYVAMKYVAKAMETAGTTTDTAKIRDAMANIKNFNSATGPLSFNNKGTPDVDLVLLKIENGQYKAQ</sequence>
<keyword evidence="3 5" id="KW-0732">Signal</keyword>
<keyword evidence="2" id="KW-0813">Transport</keyword>
<accession>A0A1G5UVE9</accession>
<dbReference type="STRING" id="209880.SAMN02910343_00137"/>
<evidence type="ECO:0000256" key="3">
    <source>
        <dbReference type="ARBA" id="ARBA00022729"/>
    </source>
</evidence>
<dbReference type="InterPro" id="IPR051010">
    <property type="entry name" value="BCAA_transport"/>
</dbReference>
<comment type="similarity">
    <text evidence="1">Belongs to the leucine-binding protein family.</text>
</comment>
<dbReference type="Proteomes" id="UP000199689">
    <property type="component" value="Unassembled WGS sequence"/>
</dbReference>
<organism evidence="7 8">
    <name type="scientific">Allisonella histaminiformans</name>
    <dbReference type="NCBI Taxonomy" id="209880"/>
    <lineage>
        <taxon>Bacteria</taxon>
        <taxon>Bacillati</taxon>
        <taxon>Bacillota</taxon>
        <taxon>Negativicutes</taxon>
        <taxon>Veillonellales</taxon>
        <taxon>Veillonellaceae</taxon>
        <taxon>Allisonella</taxon>
    </lineage>
</organism>
<dbReference type="GO" id="GO:0006865">
    <property type="term" value="P:amino acid transport"/>
    <property type="evidence" value="ECO:0007669"/>
    <property type="project" value="UniProtKB-KW"/>
</dbReference>
<evidence type="ECO:0000313" key="8">
    <source>
        <dbReference type="Proteomes" id="UP000199689"/>
    </source>
</evidence>
<dbReference type="PANTHER" id="PTHR30483">
    <property type="entry name" value="LEUCINE-SPECIFIC-BINDING PROTEIN"/>
    <property type="match status" value="1"/>
</dbReference>
<dbReference type="Gene3D" id="3.40.50.2300">
    <property type="match status" value="2"/>
</dbReference>
<keyword evidence="4" id="KW-0029">Amino-acid transport</keyword>
<dbReference type="PANTHER" id="PTHR30483:SF6">
    <property type="entry name" value="PERIPLASMIC BINDING PROTEIN OF ABC TRANSPORTER FOR NATURAL AMINO ACIDS"/>
    <property type="match status" value="1"/>
</dbReference>
<feature type="domain" description="Leucine-binding protein" evidence="6">
    <location>
        <begin position="43"/>
        <end position="377"/>
    </location>
</feature>
<dbReference type="PRINTS" id="PR00337">
    <property type="entry name" value="LEUILEVALBP"/>
</dbReference>
<dbReference type="GeneID" id="87755191"/>
<dbReference type="PROSITE" id="PS51257">
    <property type="entry name" value="PROKAR_LIPOPROTEIN"/>
    <property type="match status" value="1"/>
</dbReference>
<dbReference type="AlphaFoldDB" id="A0A1G5UVE9"/>
<evidence type="ECO:0000256" key="2">
    <source>
        <dbReference type="ARBA" id="ARBA00022448"/>
    </source>
</evidence>
<feature type="signal peptide" evidence="5">
    <location>
        <begin position="1"/>
        <end position="22"/>
    </location>
</feature>
<feature type="chain" id="PRO_5039091524" evidence="5">
    <location>
        <begin position="23"/>
        <end position="382"/>
    </location>
</feature>
<dbReference type="CDD" id="cd06348">
    <property type="entry name" value="PBP1_ABC_HAAT-like"/>
    <property type="match status" value="1"/>
</dbReference>
<evidence type="ECO:0000313" key="7">
    <source>
        <dbReference type="EMBL" id="SDA37604.1"/>
    </source>
</evidence>
<evidence type="ECO:0000256" key="4">
    <source>
        <dbReference type="ARBA" id="ARBA00022970"/>
    </source>
</evidence>